<proteinExistence type="predicted"/>
<organism evidence="6 7">
    <name type="scientific">Dyadobacter pollutisoli</name>
    <dbReference type="NCBI Taxonomy" id="2910158"/>
    <lineage>
        <taxon>Bacteria</taxon>
        <taxon>Pseudomonadati</taxon>
        <taxon>Bacteroidota</taxon>
        <taxon>Cytophagia</taxon>
        <taxon>Cytophagales</taxon>
        <taxon>Spirosomataceae</taxon>
        <taxon>Dyadobacter</taxon>
    </lineage>
</organism>
<keyword evidence="3" id="KW-0249">Electron transport</keyword>
<keyword evidence="2" id="KW-0479">Metal-binding</keyword>
<keyword evidence="4" id="KW-0186">Copper</keyword>
<gene>
    <name evidence="6" type="ORF">ON006_15315</name>
</gene>
<sequence length="68" mass="7626">MASLKDDFEKNSVPASTDVLLATPLVNSGKSYRLEFKAPDQAGDYPFICSFPAHWRVMQGMLVVKYRS</sequence>
<evidence type="ECO:0000313" key="7">
    <source>
        <dbReference type="Proteomes" id="UP001164653"/>
    </source>
</evidence>
<protein>
    <submittedName>
        <fullName evidence="6">Plastocyanin/azurin family copper-binding protein</fullName>
    </submittedName>
</protein>
<dbReference type="Pfam" id="PF00127">
    <property type="entry name" value="Copper-bind"/>
    <property type="match status" value="1"/>
</dbReference>
<feature type="domain" description="Blue (type 1) copper" evidence="5">
    <location>
        <begin position="8"/>
        <end position="65"/>
    </location>
</feature>
<evidence type="ECO:0000256" key="2">
    <source>
        <dbReference type="ARBA" id="ARBA00022723"/>
    </source>
</evidence>
<evidence type="ECO:0000259" key="5">
    <source>
        <dbReference type="Pfam" id="PF00127"/>
    </source>
</evidence>
<reference evidence="6" key="1">
    <citation type="submission" date="2022-11" db="EMBL/GenBank/DDBJ databases">
        <title>Dyadobacter pollutisoli sp. nov., isolated from plastic dumped soil.</title>
        <authorList>
            <person name="Kim J.M."/>
            <person name="Kim K.R."/>
            <person name="Lee J.K."/>
            <person name="Hao L."/>
            <person name="Jeon C.O."/>
        </authorList>
    </citation>
    <scope>NUCLEOTIDE SEQUENCE</scope>
    <source>
        <strain evidence="6">U1</strain>
    </source>
</reference>
<dbReference type="SUPFAM" id="SSF49503">
    <property type="entry name" value="Cupredoxins"/>
    <property type="match status" value="1"/>
</dbReference>
<evidence type="ECO:0000313" key="6">
    <source>
        <dbReference type="EMBL" id="WAC15302.1"/>
    </source>
</evidence>
<dbReference type="RefSeq" id="WP_244823055.1">
    <property type="nucleotide sequence ID" value="NZ_CP112998.1"/>
</dbReference>
<dbReference type="InterPro" id="IPR028871">
    <property type="entry name" value="BlueCu_1_BS"/>
</dbReference>
<dbReference type="KEGG" id="dpf:ON006_15315"/>
<name>A0A9E8SSF9_9BACT</name>
<dbReference type="Proteomes" id="UP001164653">
    <property type="component" value="Chromosome"/>
</dbReference>
<dbReference type="PROSITE" id="PS00196">
    <property type="entry name" value="COPPER_BLUE"/>
    <property type="match status" value="1"/>
</dbReference>
<dbReference type="InterPro" id="IPR008972">
    <property type="entry name" value="Cupredoxin"/>
</dbReference>
<evidence type="ECO:0000256" key="3">
    <source>
        <dbReference type="ARBA" id="ARBA00022982"/>
    </source>
</evidence>
<dbReference type="EMBL" id="CP112998">
    <property type="protein sequence ID" value="WAC15302.1"/>
    <property type="molecule type" value="Genomic_DNA"/>
</dbReference>
<dbReference type="GO" id="GO:0005507">
    <property type="term" value="F:copper ion binding"/>
    <property type="evidence" value="ECO:0007669"/>
    <property type="project" value="InterPro"/>
</dbReference>
<evidence type="ECO:0000256" key="4">
    <source>
        <dbReference type="ARBA" id="ARBA00023008"/>
    </source>
</evidence>
<dbReference type="Gene3D" id="2.60.40.420">
    <property type="entry name" value="Cupredoxins - blue copper proteins"/>
    <property type="match status" value="1"/>
</dbReference>
<dbReference type="GO" id="GO:0009055">
    <property type="term" value="F:electron transfer activity"/>
    <property type="evidence" value="ECO:0007669"/>
    <property type="project" value="InterPro"/>
</dbReference>
<accession>A0A9E8SSF9</accession>
<dbReference type="InterPro" id="IPR000923">
    <property type="entry name" value="BlueCu_1"/>
</dbReference>
<keyword evidence="1" id="KW-0813">Transport</keyword>
<keyword evidence="7" id="KW-1185">Reference proteome</keyword>
<dbReference type="AlphaFoldDB" id="A0A9E8SSF9"/>
<evidence type="ECO:0000256" key="1">
    <source>
        <dbReference type="ARBA" id="ARBA00022448"/>
    </source>
</evidence>